<evidence type="ECO:0000313" key="4">
    <source>
        <dbReference type="EMBL" id="RNF85390.1"/>
    </source>
</evidence>
<dbReference type="GO" id="GO:0006281">
    <property type="term" value="P:DNA repair"/>
    <property type="evidence" value="ECO:0007669"/>
    <property type="project" value="InterPro"/>
</dbReference>
<proteinExistence type="predicted"/>
<gene>
    <name evidence="4" type="ORF">EER27_06425</name>
</gene>
<dbReference type="PANTHER" id="PTHR35369">
    <property type="entry name" value="BLR3025 PROTEIN-RELATED"/>
    <property type="match status" value="1"/>
</dbReference>
<dbReference type="CDD" id="cd03468">
    <property type="entry name" value="PolY_like"/>
    <property type="match status" value="1"/>
</dbReference>
<name>A0A3M8T2P1_9GAMM</name>
<dbReference type="InterPro" id="IPR050356">
    <property type="entry name" value="SulA_CellDiv_inhibitor"/>
</dbReference>
<dbReference type="Proteomes" id="UP000267049">
    <property type="component" value="Unassembled WGS sequence"/>
</dbReference>
<dbReference type="SUPFAM" id="SSF56672">
    <property type="entry name" value="DNA/RNA polymerases"/>
    <property type="match status" value="1"/>
</dbReference>
<protein>
    <submittedName>
        <fullName evidence="4">DNA polymerase Y family protein</fullName>
    </submittedName>
</protein>
<evidence type="ECO:0000313" key="5">
    <source>
        <dbReference type="Proteomes" id="UP000267049"/>
    </source>
</evidence>
<dbReference type="InterPro" id="IPR001126">
    <property type="entry name" value="UmuC"/>
</dbReference>
<comment type="caution">
    <text evidence="4">The sequence shown here is derived from an EMBL/GenBank/DDBJ whole genome shotgun (WGS) entry which is preliminary data.</text>
</comment>
<dbReference type="Pfam" id="PF00817">
    <property type="entry name" value="IMS"/>
    <property type="match status" value="1"/>
</dbReference>
<reference evidence="4 5" key="1">
    <citation type="submission" date="2018-11" db="EMBL/GenBank/DDBJ databases">
        <title>Lysobacter cryohumiis sp. nov., isolated from soil in the Tianshan Mountains, Xinjiang, China.</title>
        <authorList>
            <person name="Luo Y."/>
            <person name="Sheng H."/>
        </authorList>
    </citation>
    <scope>NUCLEOTIDE SEQUENCE [LARGE SCALE GENOMIC DNA]</scope>
    <source>
        <strain evidence="4 5">ZS60</strain>
    </source>
</reference>
<dbReference type="AlphaFoldDB" id="A0A3M8T2P1"/>
<accession>A0A3M8T2P1</accession>
<dbReference type="OrthoDB" id="5298951at2"/>
<feature type="domain" description="UmuC" evidence="3">
    <location>
        <begin position="128"/>
        <end position="254"/>
    </location>
</feature>
<evidence type="ECO:0000256" key="1">
    <source>
        <dbReference type="ARBA" id="ARBA00022763"/>
    </source>
</evidence>
<evidence type="ECO:0000256" key="2">
    <source>
        <dbReference type="SAM" id="MobiDB-lite"/>
    </source>
</evidence>
<dbReference type="PANTHER" id="PTHR35369:SF2">
    <property type="entry name" value="BLR3025 PROTEIN"/>
    <property type="match status" value="1"/>
</dbReference>
<evidence type="ECO:0000259" key="3">
    <source>
        <dbReference type="Pfam" id="PF00817"/>
    </source>
</evidence>
<feature type="compositionally biased region" description="Basic residues" evidence="2">
    <location>
        <begin position="67"/>
        <end position="81"/>
    </location>
</feature>
<keyword evidence="5" id="KW-1185">Reference proteome</keyword>
<feature type="compositionally biased region" description="Basic residues" evidence="2">
    <location>
        <begin position="19"/>
        <end position="36"/>
    </location>
</feature>
<feature type="region of interest" description="Disordered" evidence="2">
    <location>
        <begin position="18"/>
        <end position="89"/>
    </location>
</feature>
<dbReference type="EMBL" id="RIBS01000002">
    <property type="protein sequence ID" value="RNF85390.1"/>
    <property type="molecule type" value="Genomic_DNA"/>
</dbReference>
<keyword evidence="1" id="KW-0227">DNA damage</keyword>
<sequence length="572" mass="63533">MARNRASCACSSAAAEWRRHGRCRSRSANVRSHRPPPRVPPAHRSLPSPAPSWQPPSARCAASRHPIPPRRFRSCRSHRPPRVLPRPASGIPHRPCDRCPEGTAMQWACLLLPQLALDAVLRQHPAPDQPLVLVTGPMQRRVLHAVNPAARALGLRPGQSIAAAQALGGNFAMTEFDPEAAARARALLAAWAYRFSSQVSTDFAHALVLEVGHSRNLFGPWPCLQQRLHDELVELGFRHRIVAAPNPHAARVLANVHDGLALDDNTLLAGLGALPVERAGLDRDTADALARMGLRRLRQVFALPRDTLARRFPESVLAQLDALRGQPAPPLRYYRPPDRFDQRIEFEQEIESSQALLFPLRRLSADLAAFLAGRDGGVQRFSLLLEHERCADSEVVVGLLAAQRDPAMLFELGRGRLEQASVPAPVRGLRLVAEELPAFVPAGRDLFDPRPQQAVPWQQLRERLRARLGDEAVQGLALHGDHRPELAWRAQADVSHVDTSRPRPGWLLPHPVPLRDPAPRVLAGPERIESGWWDDNDVRRDYYLVETANGQRAWAWRPVGGHGPFMLHGWFA</sequence>
<organism evidence="4 5">
    <name type="scientific">Montanilutibacter psychrotolerans</name>
    <dbReference type="NCBI Taxonomy" id="1327343"/>
    <lineage>
        <taxon>Bacteria</taxon>
        <taxon>Pseudomonadati</taxon>
        <taxon>Pseudomonadota</taxon>
        <taxon>Gammaproteobacteria</taxon>
        <taxon>Lysobacterales</taxon>
        <taxon>Lysobacteraceae</taxon>
        <taxon>Montanilutibacter</taxon>
    </lineage>
</organism>
<dbReference type="InterPro" id="IPR043502">
    <property type="entry name" value="DNA/RNA_pol_sf"/>
</dbReference>